<protein>
    <submittedName>
        <fullName evidence="2">TonB family protein / TonB-dependent receptor</fullName>
    </submittedName>
</protein>
<dbReference type="EMBL" id="CBXG010000027">
    <property type="protein sequence ID" value="CDM04751.1"/>
    <property type="molecule type" value="Genomic_DNA"/>
</dbReference>
<gene>
    <name evidence="2" type="ORF">BN890_23370</name>
</gene>
<name>W6P3S3_9BACE</name>
<reference evidence="2 3" key="1">
    <citation type="submission" date="2013-12" db="EMBL/GenBank/DDBJ databases">
        <title>Improved hybrid genome assemblies of Bacteroides xylanisolvens SD CC 1b and Bacteroides xylanisolvens SD CC 2a using Illumina and 454 Sequencing.</title>
        <authorList>
            <person name="Ramaraj T."/>
            <person name="Sundararajan A."/>
            <person name="Mudge J."/>
            <person name="Schilkey F.D."/>
            <person name="Delvecchio V."/>
            <person name="Donlon M."/>
            <person name="Ziemer C."/>
        </authorList>
    </citation>
    <scope>NUCLEOTIDE SEQUENCE [LARGE SCALE GENOMIC DNA]</scope>
</reference>
<organism evidence="2 3">
    <name type="scientific">Bacteroides xylanisolvens SD CC 1b</name>
    <dbReference type="NCBI Taxonomy" id="702447"/>
    <lineage>
        <taxon>Bacteria</taxon>
        <taxon>Pseudomonadati</taxon>
        <taxon>Bacteroidota</taxon>
        <taxon>Bacteroidia</taxon>
        <taxon>Bacteroidales</taxon>
        <taxon>Bacteroidaceae</taxon>
        <taxon>Bacteroides</taxon>
    </lineage>
</organism>
<accession>W6P3S3</accession>
<feature type="signal peptide" evidence="1">
    <location>
        <begin position="1"/>
        <end position="16"/>
    </location>
</feature>
<feature type="chain" id="PRO_5004881404" evidence="1">
    <location>
        <begin position="17"/>
        <end position="100"/>
    </location>
</feature>
<comment type="caution">
    <text evidence="2">The sequence shown here is derived from an EMBL/GenBank/DDBJ whole genome shotgun (WGS) entry which is preliminary data.</text>
</comment>
<proteinExistence type="predicted"/>
<dbReference type="AlphaFoldDB" id="W6P3S3"/>
<evidence type="ECO:0000313" key="2">
    <source>
        <dbReference type="EMBL" id="CDM04751.1"/>
    </source>
</evidence>
<evidence type="ECO:0000256" key="1">
    <source>
        <dbReference type="SAM" id="SignalP"/>
    </source>
</evidence>
<sequence length="100" mass="11128">MVVALFCLNIAMLAQAVSLKMNNVSVKEAMTQLKNKSGYSFVYKVGDLDTKKIVSVKAKQLNEAIDQILYGQDVVYEVKGKNIVVQKGQRQNTSKDTKKT</sequence>
<dbReference type="Gene3D" id="3.55.50.30">
    <property type="match status" value="1"/>
</dbReference>
<keyword evidence="2" id="KW-0675">Receptor</keyword>
<dbReference type="Proteomes" id="UP000019380">
    <property type="component" value="Unassembled WGS sequence"/>
</dbReference>
<evidence type="ECO:0000313" key="3">
    <source>
        <dbReference type="Proteomes" id="UP000019380"/>
    </source>
</evidence>
<keyword evidence="1" id="KW-0732">Signal</keyword>